<dbReference type="SUPFAM" id="SSF48726">
    <property type="entry name" value="Immunoglobulin"/>
    <property type="match status" value="1"/>
</dbReference>
<dbReference type="PROSITE" id="PS51323">
    <property type="entry name" value="IGFBP_N_2"/>
    <property type="match status" value="1"/>
</dbReference>
<dbReference type="GO" id="GO:0071228">
    <property type="term" value="P:cellular response to tumor cell"/>
    <property type="evidence" value="ECO:0007669"/>
    <property type="project" value="Ensembl"/>
</dbReference>
<dbReference type="InterPro" id="IPR036058">
    <property type="entry name" value="Kazal_dom_sf"/>
</dbReference>
<dbReference type="AlphaFoldDB" id="A0A6D2XBI5"/>
<dbReference type="VGNC" id="VGNC:13902">
    <property type="gene designation" value="IGFBPL1"/>
</dbReference>
<keyword evidence="5" id="KW-0325">Glycoprotein</keyword>
<dbReference type="FunFam" id="4.10.40.20:FF:000009">
    <property type="entry name" value="Insulin like growth factor binding protein like 1"/>
    <property type="match status" value="1"/>
</dbReference>
<dbReference type="OMA" id="PGMVCVS"/>
<proteinExistence type="predicted"/>
<feature type="domain" description="IGFBP N-terminal" evidence="12">
    <location>
        <begin position="34"/>
        <end position="109"/>
    </location>
</feature>
<protein>
    <recommendedName>
        <fullName evidence="7">Insulin-like growth factor-binding protein-like 1</fullName>
    </recommendedName>
    <alternativeName>
        <fullName evidence="9">IGFBP-related protein 10</fullName>
    </alternativeName>
    <alternativeName>
        <fullName evidence="8">Insulin-like growth factor-binding-related protein 4</fullName>
    </alternativeName>
</protein>
<dbReference type="InterPro" id="IPR013783">
    <property type="entry name" value="Ig-like_fold"/>
</dbReference>
<dbReference type="SUPFAM" id="SSF100895">
    <property type="entry name" value="Kazal-type serine protease inhibitors"/>
    <property type="match status" value="1"/>
</dbReference>
<dbReference type="InterPro" id="IPR000867">
    <property type="entry name" value="IGFBP-like"/>
</dbReference>
<keyword evidence="6" id="KW-0393">Immunoglobulin domain</keyword>
<dbReference type="InterPro" id="IPR013098">
    <property type="entry name" value="Ig_I-set"/>
</dbReference>
<keyword evidence="2" id="KW-0964">Secreted</keyword>
<evidence type="ECO:0000313" key="14">
    <source>
        <dbReference type="EMBL" id="PNI98863.1"/>
    </source>
</evidence>
<feature type="domain" description="Ig-like" evidence="11">
    <location>
        <begin position="155"/>
        <end position="259"/>
    </location>
</feature>
<dbReference type="EMBL" id="NBAG03000022">
    <property type="protein sequence ID" value="PNI98863.1"/>
    <property type="molecule type" value="Genomic_DNA"/>
</dbReference>
<dbReference type="InterPro" id="IPR003598">
    <property type="entry name" value="Ig_sub2"/>
</dbReference>
<dbReference type="SMART" id="SM00121">
    <property type="entry name" value="IB"/>
    <property type="match status" value="1"/>
</dbReference>
<dbReference type="InterPro" id="IPR003599">
    <property type="entry name" value="Ig_sub"/>
</dbReference>
<dbReference type="GO" id="GO:0005520">
    <property type="term" value="F:insulin-like growth factor binding"/>
    <property type="evidence" value="ECO:0007669"/>
    <property type="project" value="InterPro"/>
</dbReference>
<dbReference type="InterPro" id="IPR011390">
    <property type="entry name" value="IGFBP_rP_mac25"/>
</dbReference>
<evidence type="ECO:0000256" key="6">
    <source>
        <dbReference type="ARBA" id="ARBA00023319"/>
    </source>
</evidence>
<evidence type="ECO:0000256" key="4">
    <source>
        <dbReference type="ARBA" id="ARBA00023157"/>
    </source>
</evidence>
<dbReference type="SMART" id="SM00280">
    <property type="entry name" value="KAZAL"/>
    <property type="match status" value="1"/>
</dbReference>
<evidence type="ECO:0000256" key="1">
    <source>
        <dbReference type="ARBA" id="ARBA00004613"/>
    </source>
</evidence>
<dbReference type="PROSITE" id="PS50835">
    <property type="entry name" value="IG_LIKE"/>
    <property type="match status" value="1"/>
</dbReference>
<reference evidence="14 15" key="1">
    <citation type="submission" date="2017-12" db="EMBL/GenBank/DDBJ databases">
        <title>High-resolution comparative analysis of great ape genomes.</title>
        <authorList>
            <person name="Pollen A."/>
            <person name="Hastie A."/>
            <person name="Hormozdiari F."/>
            <person name="Dougherty M."/>
            <person name="Liu R."/>
            <person name="Chaisson M."/>
            <person name="Hoppe E."/>
            <person name="Hill C."/>
            <person name="Pang A."/>
            <person name="Hillier L."/>
            <person name="Baker C."/>
            <person name="Armstrong J."/>
            <person name="Shendure J."/>
            <person name="Paten B."/>
            <person name="Wilson R."/>
            <person name="Chao H."/>
            <person name="Schneider V."/>
            <person name="Ventura M."/>
            <person name="Kronenberg Z."/>
            <person name="Murali S."/>
            <person name="Gordon D."/>
            <person name="Cantsilieris S."/>
            <person name="Munson K."/>
            <person name="Nelson B."/>
            <person name="Raja A."/>
            <person name="Underwood J."/>
            <person name="Diekhans M."/>
            <person name="Fiddes I."/>
            <person name="Haussler D."/>
            <person name="Eichler E."/>
        </authorList>
    </citation>
    <scope>NUCLEOTIDE SEQUENCE [LARGE SCALE GENOMIC DNA]</scope>
    <source>
        <strain evidence="14">Yerkes chimp pedigree #C0471</strain>
    </source>
</reference>
<evidence type="ECO:0000259" key="13">
    <source>
        <dbReference type="PROSITE" id="PS51465"/>
    </source>
</evidence>
<evidence type="ECO:0000259" key="12">
    <source>
        <dbReference type="PROSITE" id="PS51323"/>
    </source>
</evidence>
<dbReference type="InterPro" id="IPR002350">
    <property type="entry name" value="Kazal_dom"/>
</dbReference>
<organism evidence="14 15">
    <name type="scientific">Pan troglodytes</name>
    <name type="common">Chimpanzee</name>
    <dbReference type="NCBI Taxonomy" id="9598"/>
    <lineage>
        <taxon>Eukaryota</taxon>
        <taxon>Metazoa</taxon>
        <taxon>Chordata</taxon>
        <taxon>Craniata</taxon>
        <taxon>Vertebrata</taxon>
        <taxon>Euteleostomi</taxon>
        <taxon>Mammalia</taxon>
        <taxon>Eutheria</taxon>
        <taxon>Euarchontoglires</taxon>
        <taxon>Primates</taxon>
        <taxon>Haplorrhini</taxon>
        <taxon>Catarrhini</taxon>
        <taxon>Hominidae</taxon>
        <taxon>Pan</taxon>
    </lineage>
</organism>
<comment type="subcellular location">
    <subcellularLocation>
        <location evidence="1">Secreted</location>
    </subcellularLocation>
</comment>
<dbReference type="PIRSF" id="PIRSF018239">
    <property type="entry name" value="IGFBP_rP_mac25"/>
    <property type="match status" value="1"/>
</dbReference>
<dbReference type="GO" id="GO:0001558">
    <property type="term" value="P:regulation of cell growth"/>
    <property type="evidence" value="ECO:0007669"/>
    <property type="project" value="InterPro"/>
</dbReference>
<dbReference type="InterPro" id="IPR036179">
    <property type="entry name" value="Ig-like_dom_sf"/>
</dbReference>
<dbReference type="InterPro" id="IPR007110">
    <property type="entry name" value="Ig-like_dom"/>
</dbReference>
<dbReference type="GeneID" id="464930"/>
<dbReference type="RefSeq" id="XP_063644618.1">
    <property type="nucleotide sequence ID" value="XM_063788548.1"/>
</dbReference>
<dbReference type="Proteomes" id="UP000236370">
    <property type="component" value="Unassembled WGS sequence"/>
</dbReference>
<dbReference type="PROSITE" id="PS51465">
    <property type="entry name" value="KAZAL_2"/>
    <property type="match status" value="1"/>
</dbReference>
<dbReference type="Gene3D" id="2.60.40.10">
    <property type="entry name" value="Immunoglobulins"/>
    <property type="match status" value="1"/>
</dbReference>
<dbReference type="InterPro" id="IPR009030">
    <property type="entry name" value="Growth_fac_rcpt_cys_sf"/>
</dbReference>
<dbReference type="CDD" id="cd00096">
    <property type="entry name" value="Ig"/>
    <property type="match status" value="1"/>
</dbReference>
<evidence type="ECO:0000256" key="9">
    <source>
        <dbReference type="ARBA" id="ARBA00079232"/>
    </source>
</evidence>
<evidence type="ECO:0000259" key="11">
    <source>
        <dbReference type="PROSITE" id="PS50835"/>
    </source>
</evidence>
<accession>A0A6D2XBI5</accession>
<dbReference type="Gene3D" id="3.30.60.30">
    <property type="match status" value="1"/>
</dbReference>
<dbReference type="GO" id="GO:0005615">
    <property type="term" value="C:extracellular space"/>
    <property type="evidence" value="ECO:0007669"/>
    <property type="project" value="Ensembl"/>
</dbReference>
<dbReference type="Gene3D" id="4.10.40.20">
    <property type="match status" value="1"/>
</dbReference>
<dbReference type="PANTHER" id="PTHR14186:SF16">
    <property type="entry name" value="INSULIN-LIKE GROWTH FACTOR-BINDING PROTEIN-LIKE 1"/>
    <property type="match status" value="1"/>
</dbReference>
<evidence type="ECO:0000256" key="7">
    <source>
        <dbReference type="ARBA" id="ARBA00073249"/>
    </source>
</evidence>
<feature type="domain" description="Kazal-like" evidence="13">
    <location>
        <begin position="114"/>
        <end position="153"/>
    </location>
</feature>
<feature type="chain" id="PRO_5025614855" description="Insulin-like growth factor-binding protein-like 1" evidence="10">
    <location>
        <begin position="26"/>
        <end position="278"/>
    </location>
</feature>
<evidence type="ECO:0000313" key="16">
    <source>
        <dbReference type="VGNC" id="VGNC:13902"/>
    </source>
</evidence>
<dbReference type="FunFam" id="3.30.60.30:FF:000063">
    <property type="entry name" value="Insulin-like growth factor-binding protein-like 1"/>
    <property type="match status" value="1"/>
</dbReference>
<evidence type="ECO:0000256" key="10">
    <source>
        <dbReference type="SAM" id="SignalP"/>
    </source>
</evidence>
<feature type="signal peptide" evidence="10">
    <location>
        <begin position="1"/>
        <end position="25"/>
    </location>
</feature>
<evidence type="ECO:0000256" key="2">
    <source>
        <dbReference type="ARBA" id="ARBA00022525"/>
    </source>
</evidence>
<dbReference type="FunFam" id="2.60.40.10:FF:000763">
    <property type="entry name" value="Insulin-like growth factor binding protein 7"/>
    <property type="match status" value="1"/>
</dbReference>
<gene>
    <name evidence="16" type="primary">IGFBPL1</name>
    <name evidence="14" type="ORF">CK820_G0014273</name>
</gene>
<dbReference type="PANTHER" id="PTHR14186">
    <property type="entry name" value="INSULIN-LIKE GROWTH FACTOR BINDING PROTEIN-RELATED"/>
    <property type="match status" value="1"/>
</dbReference>
<dbReference type="SUPFAM" id="SSF57184">
    <property type="entry name" value="Growth factor receptor domain"/>
    <property type="match status" value="1"/>
</dbReference>
<dbReference type="SMR" id="A0A6D2XBI5"/>
<evidence type="ECO:0000256" key="5">
    <source>
        <dbReference type="ARBA" id="ARBA00023180"/>
    </source>
</evidence>
<dbReference type="SMART" id="SM00409">
    <property type="entry name" value="IG"/>
    <property type="match status" value="1"/>
</dbReference>
<name>A0A6D2XBI5_PANTR</name>
<sequence>MPRLSLLLPLLLLLLLPLLPPLSPSLGIRDVGGRRPKCGPCRPEGCPAPAPCPAPGISALDECGCCARCLGAEGASCGGRAGGRCGPGLVCASQAAGAAPEGTGLCVCAQRGTVCGSDGRSYPSVCALRLRARHTPRAHPGHLHKARDGPCEFAPVVVVPPRSVHNVTGAQVGLSCEVRAVPTPVITWRKVTKSPEGTQALEELPGDHVNIAVQVRGGPSDHEATAWILINPLRKEDEGVYQCHAANMVGEAESHSTVTVLDLSKYRSFHFPAPDDRM</sequence>
<dbReference type="Pfam" id="PF07648">
    <property type="entry name" value="Kazal_2"/>
    <property type="match status" value="1"/>
</dbReference>
<dbReference type="Pfam" id="PF07679">
    <property type="entry name" value="I-set"/>
    <property type="match status" value="1"/>
</dbReference>
<evidence type="ECO:0000256" key="3">
    <source>
        <dbReference type="ARBA" id="ARBA00022729"/>
    </source>
</evidence>
<dbReference type="SMART" id="SM00408">
    <property type="entry name" value="IGc2"/>
    <property type="match status" value="1"/>
</dbReference>
<evidence type="ECO:0000313" key="15">
    <source>
        <dbReference type="Proteomes" id="UP000236370"/>
    </source>
</evidence>
<dbReference type="Pfam" id="PF00219">
    <property type="entry name" value="IGFBP"/>
    <property type="match status" value="1"/>
</dbReference>
<dbReference type="CDD" id="cd00104">
    <property type="entry name" value="KAZAL_FS"/>
    <property type="match status" value="1"/>
</dbReference>
<comment type="caution">
    <text evidence="14">The sequence shown here is derived from an EMBL/GenBank/DDBJ whole genome shotgun (WGS) entry which is preliminary data.</text>
</comment>
<keyword evidence="4" id="KW-1015">Disulfide bond</keyword>
<evidence type="ECO:0000256" key="8">
    <source>
        <dbReference type="ARBA" id="ARBA00077280"/>
    </source>
</evidence>
<keyword evidence="3 10" id="KW-0732">Signal</keyword>